<evidence type="ECO:0000313" key="4">
    <source>
        <dbReference type="Proteomes" id="UP001150925"/>
    </source>
</evidence>
<feature type="compositionally biased region" description="Polar residues" evidence="1">
    <location>
        <begin position="155"/>
        <end position="165"/>
    </location>
</feature>
<feature type="region of interest" description="Disordered" evidence="1">
    <location>
        <begin position="155"/>
        <end position="273"/>
    </location>
</feature>
<gene>
    <name evidence="3" type="ORF">IWQ62_005964</name>
</gene>
<proteinExistence type="predicted"/>
<dbReference type="InterPro" id="IPR000008">
    <property type="entry name" value="C2_dom"/>
</dbReference>
<dbReference type="Gene3D" id="2.60.40.150">
    <property type="entry name" value="C2 domain"/>
    <property type="match status" value="1"/>
</dbReference>
<feature type="region of interest" description="Disordered" evidence="1">
    <location>
        <begin position="338"/>
        <end position="377"/>
    </location>
</feature>
<comment type="caution">
    <text evidence="3">The sequence shown here is derived from an EMBL/GenBank/DDBJ whole genome shotgun (WGS) entry which is preliminary data.</text>
</comment>
<dbReference type="PANTHER" id="PTHR47052:SF3">
    <property type="entry name" value="INGRESSION PROTEIN 1"/>
    <property type="match status" value="1"/>
</dbReference>
<dbReference type="Proteomes" id="UP001150925">
    <property type="component" value="Unassembled WGS sequence"/>
</dbReference>
<evidence type="ECO:0000259" key="2">
    <source>
        <dbReference type="PROSITE" id="PS50004"/>
    </source>
</evidence>
<evidence type="ECO:0000256" key="1">
    <source>
        <dbReference type="SAM" id="MobiDB-lite"/>
    </source>
</evidence>
<feature type="compositionally biased region" description="Low complexity" evidence="1">
    <location>
        <begin position="263"/>
        <end position="273"/>
    </location>
</feature>
<keyword evidence="4" id="KW-1185">Reference proteome</keyword>
<organism evidence="3 4">
    <name type="scientific">Dispira parvispora</name>
    <dbReference type="NCBI Taxonomy" id="1520584"/>
    <lineage>
        <taxon>Eukaryota</taxon>
        <taxon>Fungi</taxon>
        <taxon>Fungi incertae sedis</taxon>
        <taxon>Zoopagomycota</taxon>
        <taxon>Kickxellomycotina</taxon>
        <taxon>Dimargaritomycetes</taxon>
        <taxon>Dimargaritales</taxon>
        <taxon>Dimargaritaceae</taxon>
        <taxon>Dispira</taxon>
    </lineage>
</organism>
<dbReference type="InterPro" id="IPR052981">
    <property type="entry name" value="Ingression_C2_domain"/>
</dbReference>
<feature type="compositionally biased region" description="Pro residues" evidence="1">
    <location>
        <begin position="351"/>
        <end position="368"/>
    </location>
</feature>
<name>A0A9W8E4R6_9FUNG</name>
<dbReference type="PROSITE" id="PS50004">
    <property type="entry name" value="C2"/>
    <property type="match status" value="1"/>
</dbReference>
<feature type="compositionally biased region" description="Polar residues" evidence="1">
    <location>
        <begin position="233"/>
        <end position="249"/>
    </location>
</feature>
<accession>A0A9W8E4R6</accession>
<dbReference type="OrthoDB" id="270970at2759"/>
<dbReference type="Pfam" id="PF00168">
    <property type="entry name" value="C2"/>
    <property type="match status" value="1"/>
</dbReference>
<dbReference type="InterPro" id="IPR035892">
    <property type="entry name" value="C2_domain_sf"/>
</dbReference>
<reference evidence="3" key="1">
    <citation type="submission" date="2022-07" db="EMBL/GenBank/DDBJ databases">
        <title>Phylogenomic reconstructions and comparative analyses of Kickxellomycotina fungi.</title>
        <authorList>
            <person name="Reynolds N.K."/>
            <person name="Stajich J.E."/>
            <person name="Barry K."/>
            <person name="Grigoriev I.V."/>
            <person name="Crous P."/>
            <person name="Smith M.E."/>
        </authorList>
    </citation>
    <scope>NUCLEOTIDE SEQUENCE</scope>
    <source>
        <strain evidence="3">RSA 1196</strain>
    </source>
</reference>
<dbReference type="PANTHER" id="PTHR47052">
    <property type="entry name" value="CONSERVED SERINE PROLINE-RICH PROTEIN (AFU_ORTHOLOGUE AFUA_2G01790)"/>
    <property type="match status" value="1"/>
</dbReference>
<dbReference type="AlphaFoldDB" id="A0A9W8E4R6"/>
<evidence type="ECO:0000313" key="3">
    <source>
        <dbReference type="EMBL" id="KAJ1953568.1"/>
    </source>
</evidence>
<protein>
    <recommendedName>
        <fullName evidence="2">C2 domain-containing protein</fullName>
    </recommendedName>
</protein>
<feature type="compositionally biased region" description="Pro residues" evidence="1">
    <location>
        <begin position="167"/>
        <end position="179"/>
    </location>
</feature>
<dbReference type="SUPFAM" id="SSF49562">
    <property type="entry name" value="C2 domain (Calcium/lipid-binding domain, CaLB)"/>
    <property type="match status" value="1"/>
</dbReference>
<dbReference type="EMBL" id="JANBPY010002831">
    <property type="protein sequence ID" value="KAJ1953568.1"/>
    <property type="molecule type" value="Genomic_DNA"/>
</dbReference>
<sequence>MGSNRGKLEIYVAEGRNLTNRDFFGKQDPFLEFTLDTIKKRTRVDKKGGSNPKWKEDLVFDVPHKVQSLTMRCFDRDVSNNDDIGSSTIDLFRVFEEEELHSWFKIQRKGKFAGEIYLEFTFTPVGGRKKPSLHHKLHAPMASMASLNSVPYTVQSGNNNLSMQNAVPPPAHGPKPFIRPPASTAGAGYPPNSSATFHQPSTSSAQHGYPPPPPANPAVATSHSSVYPPPNTSPLSGYPPTQSMSAPPQSSYPPPMAGSSTFSSSQMSLNPSSSMYGQVPMGFMIPPTSAGAQPGASTQTPFPGGFSLPSSPQMTEAPLPMPGERYPPYNPGSVAPNGGGQPLGMVTVFPPGMPGPPLPPPSAPPLDPPGNYGHHPGGFAYMPY</sequence>
<feature type="domain" description="C2" evidence="2">
    <location>
        <begin position="1"/>
        <end position="104"/>
    </location>
</feature>
<dbReference type="SMART" id="SM00239">
    <property type="entry name" value="C2"/>
    <property type="match status" value="1"/>
</dbReference>
<feature type="compositionally biased region" description="Polar residues" evidence="1">
    <location>
        <begin position="191"/>
        <end position="206"/>
    </location>
</feature>